<comment type="caution">
    <text evidence="13">The sequence shown here is derived from an EMBL/GenBank/DDBJ whole genome shotgun (WGS) entry which is preliminary data.</text>
</comment>
<accession>A0AAW2QG55</accession>
<evidence type="ECO:0000256" key="2">
    <source>
        <dbReference type="ARBA" id="ARBA00010617"/>
    </source>
</evidence>
<dbReference type="PANTHER" id="PTHR47950:SF4">
    <property type="entry name" value="GERANIOL 8-HYDROXYLASE-LIKE"/>
    <property type="match status" value="1"/>
</dbReference>
<dbReference type="Pfam" id="PF00067">
    <property type="entry name" value="p450"/>
    <property type="match status" value="2"/>
</dbReference>
<comment type="similarity">
    <text evidence="2">Belongs to the cytochrome P450 family.</text>
</comment>
<gene>
    <name evidence="13" type="ORF">Sradi_3513400</name>
</gene>
<dbReference type="FunFam" id="1.10.630.10:FF:000007">
    <property type="entry name" value="Cytochrome P450 76C4"/>
    <property type="match status" value="1"/>
</dbReference>
<dbReference type="PROSITE" id="PS00086">
    <property type="entry name" value="CYTOCHROME_P450"/>
    <property type="match status" value="1"/>
</dbReference>
<evidence type="ECO:0000256" key="1">
    <source>
        <dbReference type="ARBA" id="ARBA00004167"/>
    </source>
</evidence>
<dbReference type="GO" id="GO:0020037">
    <property type="term" value="F:heme binding"/>
    <property type="evidence" value="ECO:0007669"/>
    <property type="project" value="InterPro"/>
</dbReference>
<evidence type="ECO:0000256" key="8">
    <source>
        <dbReference type="ARBA" id="ARBA00023004"/>
    </source>
</evidence>
<comment type="cofactor">
    <cofactor evidence="11">
        <name>heme</name>
        <dbReference type="ChEBI" id="CHEBI:30413"/>
    </cofactor>
</comment>
<dbReference type="AlphaFoldDB" id="A0AAW2QG55"/>
<reference evidence="13" key="2">
    <citation type="journal article" date="2024" name="Plant">
        <title>Genomic evolution and insights into agronomic trait innovations of Sesamum species.</title>
        <authorList>
            <person name="Miao H."/>
            <person name="Wang L."/>
            <person name="Qu L."/>
            <person name="Liu H."/>
            <person name="Sun Y."/>
            <person name="Le M."/>
            <person name="Wang Q."/>
            <person name="Wei S."/>
            <person name="Zheng Y."/>
            <person name="Lin W."/>
            <person name="Duan Y."/>
            <person name="Cao H."/>
            <person name="Xiong S."/>
            <person name="Wang X."/>
            <person name="Wei L."/>
            <person name="Li C."/>
            <person name="Ma Q."/>
            <person name="Ju M."/>
            <person name="Zhao R."/>
            <person name="Li G."/>
            <person name="Mu C."/>
            <person name="Tian Q."/>
            <person name="Mei H."/>
            <person name="Zhang T."/>
            <person name="Gao T."/>
            <person name="Zhang H."/>
        </authorList>
    </citation>
    <scope>NUCLEOTIDE SEQUENCE</scope>
    <source>
        <strain evidence="13">G02</strain>
    </source>
</reference>
<dbReference type="GO" id="GO:0016705">
    <property type="term" value="F:oxidoreductase activity, acting on paired donors, with incorporation or reduction of molecular oxygen"/>
    <property type="evidence" value="ECO:0007669"/>
    <property type="project" value="InterPro"/>
</dbReference>
<dbReference type="InterPro" id="IPR001128">
    <property type="entry name" value="Cyt_P450"/>
</dbReference>
<keyword evidence="9" id="KW-0503">Monooxygenase</keyword>
<feature type="chain" id="PRO_5043621197" evidence="12">
    <location>
        <begin position="21"/>
        <end position="826"/>
    </location>
</feature>
<dbReference type="InterPro" id="IPR017972">
    <property type="entry name" value="Cyt_P450_CS"/>
</dbReference>
<evidence type="ECO:0000256" key="9">
    <source>
        <dbReference type="ARBA" id="ARBA00023033"/>
    </source>
</evidence>
<dbReference type="GO" id="GO:0005506">
    <property type="term" value="F:iron ion binding"/>
    <property type="evidence" value="ECO:0007669"/>
    <property type="project" value="InterPro"/>
</dbReference>
<evidence type="ECO:0000313" key="13">
    <source>
        <dbReference type="EMBL" id="KAL0366233.1"/>
    </source>
</evidence>
<keyword evidence="8 11" id="KW-0408">Iron</keyword>
<dbReference type="EMBL" id="JACGWJ010000015">
    <property type="protein sequence ID" value="KAL0366233.1"/>
    <property type="molecule type" value="Genomic_DNA"/>
</dbReference>
<reference evidence="13" key="1">
    <citation type="submission" date="2020-06" db="EMBL/GenBank/DDBJ databases">
        <authorList>
            <person name="Li T."/>
            <person name="Hu X."/>
            <person name="Zhang T."/>
            <person name="Song X."/>
            <person name="Zhang H."/>
            <person name="Dai N."/>
            <person name="Sheng W."/>
            <person name="Hou X."/>
            <person name="Wei L."/>
        </authorList>
    </citation>
    <scope>NUCLEOTIDE SEQUENCE</scope>
    <source>
        <strain evidence="13">G02</strain>
        <tissue evidence="13">Leaf</tissue>
    </source>
</reference>
<evidence type="ECO:0000256" key="3">
    <source>
        <dbReference type="ARBA" id="ARBA00022617"/>
    </source>
</evidence>
<keyword evidence="12" id="KW-0732">Signal</keyword>
<dbReference type="PRINTS" id="PR00385">
    <property type="entry name" value="P450"/>
</dbReference>
<dbReference type="InterPro" id="IPR002401">
    <property type="entry name" value="Cyt_P450_E_grp-I"/>
</dbReference>
<keyword evidence="5 11" id="KW-0479">Metal-binding</keyword>
<dbReference type="GO" id="GO:0004497">
    <property type="term" value="F:monooxygenase activity"/>
    <property type="evidence" value="ECO:0007669"/>
    <property type="project" value="UniProtKB-KW"/>
</dbReference>
<evidence type="ECO:0000256" key="4">
    <source>
        <dbReference type="ARBA" id="ARBA00022692"/>
    </source>
</evidence>
<organism evidence="13">
    <name type="scientific">Sesamum radiatum</name>
    <name type="common">Black benniseed</name>
    <dbReference type="NCBI Taxonomy" id="300843"/>
    <lineage>
        <taxon>Eukaryota</taxon>
        <taxon>Viridiplantae</taxon>
        <taxon>Streptophyta</taxon>
        <taxon>Embryophyta</taxon>
        <taxon>Tracheophyta</taxon>
        <taxon>Spermatophyta</taxon>
        <taxon>Magnoliopsida</taxon>
        <taxon>eudicotyledons</taxon>
        <taxon>Gunneridae</taxon>
        <taxon>Pentapetalae</taxon>
        <taxon>asterids</taxon>
        <taxon>lamiids</taxon>
        <taxon>Lamiales</taxon>
        <taxon>Pedaliaceae</taxon>
        <taxon>Sesamum</taxon>
    </lineage>
</organism>
<keyword evidence="10" id="KW-0472">Membrane</keyword>
<dbReference type="GO" id="GO:0016020">
    <property type="term" value="C:membrane"/>
    <property type="evidence" value="ECO:0007669"/>
    <property type="project" value="UniProtKB-SubCell"/>
</dbReference>
<dbReference type="SUPFAM" id="SSF48264">
    <property type="entry name" value="Cytochrome P450"/>
    <property type="match status" value="2"/>
</dbReference>
<dbReference type="Gene3D" id="1.10.630.10">
    <property type="entry name" value="Cytochrome P450"/>
    <property type="match status" value="2"/>
</dbReference>
<proteinExistence type="inferred from homology"/>
<evidence type="ECO:0000256" key="6">
    <source>
        <dbReference type="ARBA" id="ARBA00022989"/>
    </source>
</evidence>
<evidence type="ECO:0000256" key="5">
    <source>
        <dbReference type="ARBA" id="ARBA00022723"/>
    </source>
</evidence>
<evidence type="ECO:0000256" key="12">
    <source>
        <dbReference type="SAM" id="SignalP"/>
    </source>
</evidence>
<name>A0AAW2QG55_SESRA</name>
<keyword evidence="6" id="KW-1133">Transmembrane helix</keyword>
<sequence>MDFLLFFFLLCALSWTCFHGLKLILRPRRQANLPPGPPPLPIIGNILQLGENPHQSLAKLAKTYGPMMHLKLGSLDTIVVSSPQLAQQVLQKHDQVLSSRPHPDVTAAYGHNKVSLAWRPMDGRWRVLRKICKDQMFSLQRVESSQGLRREKLRKLLDYVHECCDSCRVLDIADAAFSTSLNLISASLFSVDFAQVGSDSSHDFKGIVRGLLQLSGTPNVADYFPLLKPIDPQGLKRKTMSYVGKLLRIFDDIIDQRMKLEIRAYTNYERKNDLLEALLDISRRNESELNRNDILHLLLQHTSTYCSIFSELAAQKINIGQERKNHMDFLQFFFLLCALSWTCFHVLKSILRPRRRANFPPGPPPLPVIGNILQLGKNPHQSLAKLAKTYGPLMHLKLGSLDTIVVSSPELAQQVLQKHDQVLSNRPHPEVIVAYGHNKVSVGWLPAAGRWRVLRKICKDQMFSLQKLDSSQGLRQEKVRKLLDYVQEFCDSCRVLDISDAAFTKTLNLISASLFSVEFAKAGTDLLHDFKGIGRGMMQLLGAPNLADYFPLLKPIDPQGLKRKSMLYVGKLFRIFNDIIDQRLQSESRQYTNYEPKNDLLEALLDISRRNESELNRNDILHLLLDLFVAGIDTSATTVEWVMAELIHSPRKMAKARKELQTVIGEKGPVQESDISRLPYLQAVVKEVFRLHPPGPLLIPHKAGVDTEINGYILPSDGQILVNAWAIGRDSNIWSNPDSFEPERFSDSKIDLRGQNFELIPFGSGRRICPGMPLAYRVVHVMVASLIHNFDWKLEGGILPEEMDMKEKFRFNLQKAVPLKVVPVKL</sequence>
<evidence type="ECO:0000256" key="10">
    <source>
        <dbReference type="ARBA" id="ARBA00023136"/>
    </source>
</evidence>
<evidence type="ECO:0000256" key="7">
    <source>
        <dbReference type="ARBA" id="ARBA00023002"/>
    </source>
</evidence>
<dbReference type="CDD" id="cd11073">
    <property type="entry name" value="CYP76-like"/>
    <property type="match status" value="1"/>
</dbReference>
<feature type="binding site" description="axial binding residue" evidence="11">
    <location>
        <position position="769"/>
    </location>
    <ligand>
        <name>heme</name>
        <dbReference type="ChEBI" id="CHEBI:30413"/>
    </ligand>
    <ligandPart>
        <name>Fe</name>
        <dbReference type="ChEBI" id="CHEBI:18248"/>
    </ligandPart>
</feature>
<dbReference type="PANTHER" id="PTHR47950">
    <property type="entry name" value="CYTOCHROME P450, FAMILY 76, SUBFAMILY C, POLYPEPTIDE 5-RELATED"/>
    <property type="match status" value="1"/>
</dbReference>
<dbReference type="InterPro" id="IPR036396">
    <property type="entry name" value="Cyt_P450_sf"/>
</dbReference>
<feature type="signal peptide" evidence="12">
    <location>
        <begin position="1"/>
        <end position="20"/>
    </location>
</feature>
<comment type="subcellular location">
    <subcellularLocation>
        <location evidence="1">Membrane</location>
        <topology evidence="1">Single-pass membrane protein</topology>
    </subcellularLocation>
</comment>
<keyword evidence="3 11" id="KW-0349">Heme</keyword>
<keyword evidence="4" id="KW-0812">Transmembrane</keyword>
<protein>
    <submittedName>
        <fullName evidence="13">Cytochrome</fullName>
    </submittedName>
</protein>
<keyword evidence="7" id="KW-0560">Oxidoreductase</keyword>
<evidence type="ECO:0000256" key="11">
    <source>
        <dbReference type="PIRSR" id="PIRSR602401-1"/>
    </source>
</evidence>
<dbReference type="PRINTS" id="PR00463">
    <property type="entry name" value="EP450I"/>
</dbReference>